<evidence type="ECO:0000256" key="5">
    <source>
        <dbReference type="ARBA" id="ARBA00022692"/>
    </source>
</evidence>
<dbReference type="PANTHER" id="PTHR34979:SF1">
    <property type="entry name" value="INNER MEMBRANE PROTEIN YGAZ"/>
    <property type="match status" value="1"/>
</dbReference>
<evidence type="ECO:0000256" key="6">
    <source>
        <dbReference type="ARBA" id="ARBA00022989"/>
    </source>
</evidence>
<keyword evidence="7 9" id="KW-0472">Membrane</keyword>
<evidence type="ECO:0000256" key="9">
    <source>
        <dbReference type="SAM" id="Phobius"/>
    </source>
</evidence>
<dbReference type="EMBL" id="JAGEOJ010000023">
    <property type="protein sequence ID" value="MBO2453952.1"/>
    <property type="molecule type" value="Genomic_DNA"/>
</dbReference>
<keyword evidence="3" id="KW-0813">Transport</keyword>
<keyword evidence="5 9" id="KW-0812">Transmembrane</keyword>
<proteinExistence type="inferred from homology"/>
<accession>A0A939TBW4</accession>
<feature type="transmembrane region" description="Helical" evidence="9">
    <location>
        <begin position="123"/>
        <end position="146"/>
    </location>
</feature>
<dbReference type="RefSeq" id="WP_208262004.1">
    <property type="nucleotide sequence ID" value="NZ_JAGEOJ010000023.1"/>
</dbReference>
<evidence type="ECO:0000313" key="11">
    <source>
        <dbReference type="Proteomes" id="UP000669179"/>
    </source>
</evidence>
<feature type="transmembrane region" description="Helical" evidence="9">
    <location>
        <begin position="152"/>
        <end position="169"/>
    </location>
</feature>
<comment type="subcellular location">
    <subcellularLocation>
        <location evidence="1">Cell membrane</location>
        <topology evidence="1">Multi-pass membrane protein</topology>
    </subcellularLocation>
</comment>
<evidence type="ECO:0000256" key="7">
    <source>
        <dbReference type="ARBA" id="ARBA00023136"/>
    </source>
</evidence>
<dbReference type="PANTHER" id="PTHR34979">
    <property type="entry name" value="INNER MEMBRANE PROTEIN YGAZ"/>
    <property type="match status" value="1"/>
</dbReference>
<comment type="similarity">
    <text evidence="2">Belongs to the AzlC family.</text>
</comment>
<evidence type="ECO:0000256" key="8">
    <source>
        <dbReference type="SAM" id="MobiDB-lite"/>
    </source>
</evidence>
<keyword evidence="11" id="KW-1185">Reference proteome</keyword>
<protein>
    <submittedName>
        <fullName evidence="10">AzlC family ABC transporter permease</fullName>
    </submittedName>
</protein>
<evidence type="ECO:0000256" key="1">
    <source>
        <dbReference type="ARBA" id="ARBA00004651"/>
    </source>
</evidence>
<evidence type="ECO:0000256" key="4">
    <source>
        <dbReference type="ARBA" id="ARBA00022475"/>
    </source>
</evidence>
<gene>
    <name evidence="10" type="ORF">J4573_43165</name>
</gene>
<dbReference type="InterPro" id="IPR011606">
    <property type="entry name" value="Brnchd-chn_aa_trnsp_permease"/>
</dbReference>
<dbReference type="AlphaFoldDB" id="A0A939TBW4"/>
<feature type="transmembrane region" description="Helical" evidence="9">
    <location>
        <begin position="54"/>
        <end position="74"/>
    </location>
</feature>
<sequence>MPATLRAGARLAVPLFAPTLALGLSFGVLAAPVMGVVAPIVMSAVVFAGGSQFAAVGVLAGGGGAFAASGAGLLMNARFLPMGFAFAPSFRGGRLWRATQGSAIVDAGLILARDEHGKYDRNLLFGSTAVQFCGWVGGTALGVFAGKALPDPNAFGIDAIFPAFYIALLGSELRNPRARVAAVLAVAVALGGAAFLPPGVPVIAAAAVALIGLIPEPERTKPGSATLGPAKPGSDAAEPDATRPGTTEPDATRPGTTGPDEAVREEESA</sequence>
<name>A0A939TBW4_9ACTN</name>
<evidence type="ECO:0000313" key="10">
    <source>
        <dbReference type="EMBL" id="MBO2453952.1"/>
    </source>
</evidence>
<dbReference type="GO" id="GO:1903785">
    <property type="term" value="P:L-valine transmembrane transport"/>
    <property type="evidence" value="ECO:0007669"/>
    <property type="project" value="TreeGrafter"/>
</dbReference>
<evidence type="ECO:0000256" key="3">
    <source>
        <dbReference type="ARBA" id="ARBA00022448"/>
    </source>
</evidence>
<evidence type="ECO:0000256" key="2">
    <source>
        <dbReference type="ARBA" id="ARBA00010735"/>
    </source>
</evidence>
<reference evidence="10" key="1">
    <citation type="submission" date="2021-03" db="EMBL/GenBank/DDBJ databases">
        <authorList>
            <person name="Kanchanasin P."/>
            <person name="Saeng-In P."/>
            <person name="Phongsopitanun W."/>
            <person name="Yuki M."/>
            <person name="Kudo T."/>
            <person name="Ohkuma M."/>
            <person name="Tanasupawat S."/>
        </authorList>
    </citation>
    <scope>NUCLEOTIDE SEQUENCE</scope>
    <source>
        <strain evidence="10">GKU 128</strain>
    </source>
</reference>
<dbReference type="Pfam" id="PF03591">
    <property type="entry name" value="AzlC"/>
    <property type="match status" value="1"/>
</dbReference>
<organism evidence="10 11">
    <name type="scientific">Actinomadura barringtoniae</name>
    <dbReference type="NCBI Taxonomy" id="1427535"/>
    <lineage>
        <taxon>Bacteria</taxon>
        <taxon>Bacillati</taxon>
        <taxon>Actinomycetota</taxon>
        <taxon>Actinomycetes</taxon>
        <taxon>Streptosporangiales</taxon>
        <taxon>Thermomonosporaceae</taxon>
        <taxon>Actinomadura</taxon>
    </lineage>
</organism>
<dbReference type="GO" id="GO:0005886">
    <property type="term" value="C:plasma membrane"/>
    <property type="evidence" value="ECO:0007669"/>
    <property type="project" value="UniProtKB-SubCell"/>
</dbReference>
<dbReference type="Proteomes" id="UP000669179">
    <property type="component" value="Unassembled WGS sequence"/>
</dbReference>
<feature type="transmembrane region" description="Helical" evidence="9">
    <location>
        <begin position="181"/>
        <end position="214"/>
    </location>
</feature>
<keyword evidence="4" id="KW-1003">Cell membrane</keyword>
<feature type="region of interest" description="Disordered" evidence="8">
    <location>
        <begin position="218"/>
        <end position="269"/>
    </location>
</feature>
<comment type="caution">
    <text evidence="10">The sequence shown here is derived from an EMBL/GenBank/DDBJ whole genome shotgun (WGS) entry which is preliminary data.</text>
</comment>
<keyword evidence="6 9" id="KW-1133">Transmembrane helix</keyword>